<dbReference type="Gene3D" id="3.30.160.390">
    <property type="entry name" value="Integrase, DNA-binding domain"/>
    <property type="match status" value="1"/>
</dbReference>
<dbReference type="AlphaFoldDB" id="A0A1W1UKB1"/>
<evidence type="ECO:0000313" key="6">
    <source>
        <dbReference type="EMBL" id="SMB81536.1"/>
    </source>
</evidence>
<feature type="domain" description="Tyr recombinase" evidence="5">
    <location>
        <begin position="214"/>
        <end position="390"/>
    </location>
</feature>
<dbReference type="InterPro" id="IPR002104">
    <property type="entry name" value="Integrase_catalytic"/>
</dbReference>
<reference evidence="7" key="1">
    <citation type="submission" date="2017-04" db="EMBL/GenBank/DDBJ databases">
        <authorList>
            <person name="Varghese N."/>
            <person name="Submissions S."/>
        </authorList>
    </citation>
    <scope>NUCLEOTIDE SEQUENCE [LARGE SCALE GENOMIC DNA]</scope>
    <source>
        <strain evidence="7">DSM 23072</strain>
    </source>
</reference>
<evidence type="ECO:0000256" key="2">
    <source>
        <dbReference type="ARBA" id="ARBA00022908"/>
    </source>
</evidence>
<evidence type="ECO:0000256" key="1">
    <source>
        <dbReference type="ARBA" id="ARBA00008857"/>
    </source>
</evidence>
<dbReference type="InterPro" id="IPR025166">
    <property type="entry name" value="Integrase_DNA_bind_dom"/>
</dbReference>
<dbReference type="Pfam" id="PF22022">
    <property type="entry name" value="Phage_int_M"/>
    <property type="match status" value="1"/>
</dbReference>
<keyword evidence="2" id="KW-0229">DNA integration</keyword>
<dbReference type="SUPFAM" id="SSF56349">
    <property type="entry name" value="DNA breaking-rejoining enzymes"/>
    <property type="match status" value="1"/>
</dbReference>
<dbReference type="GO" id="GO:0003677">
    <property type="term" value="F:DNA binding"/>
    <property type="evidence" value="ECO:0007669"/>
    <property type="project" value="UniProtKB-KW"/>
</dbReference>
<gene>
    <name evidence="6" type="ORF">SAMN05660772_01884</name>
</gene>
<evidence type="ECO:0000256" key="3">
    <source>
        <dbReference type="ARBA" id="ARBA00023125"/>
    </source>
</evidence>
<dbReference type="PROSITE" id="PS51898">
    <property type="entry name" value="TYR_RECOMBINASE"/>
    <property type="match status" value="1"/>
</dbReference>
<evidence type="ECO:0000259" key="5">
    <source>
        <dbReference type="PROSITE" id="PS51898"/>
    </source>
</evidence>
<dbReference type="Pfam" id="PF00589">
    <property type="entry name" value="Phage_integrase"/>
    <property type="match status" value="1"/>
</dbReference>
<dbReference type="InterPro" id="IPR013762">
    <property type="entry name" value="Integrase-like_cat_sf"/>
</dbReference>
<proteinExistence type="inferred from homology"/>
<sequence length="420" mass="47870">MARQTVPLNASKIMNARPQETDYTLSDGNGLYLLVKKTGTKLWRFNYYDITKKRKLISLGAYPEVSLADARIKRDELRGLVAQGVDPQDYLFKQKEQAVFDRVHTVLAVAEGWKAVKETKVTEKTMHDQWAKLEKYLFPHIGHLPISELTAPLVNVKLKHLADRRIYETLKKIIRGLNEIMTYAVNSGVIKYNPLVDLAKLYPSGDAPTHFPSIHPKKLPALMADVNRSRMSLQTRCLFEWQMLTVVRPAEAAGTRWDEIDFENLMWNIPKERMKGVKNKKRPHSVPLSKQAVEVLNIMRPLSGHSVFVFPKNGNIKESMGSETVNKALVKMGYQGILCSHGIRSIASTAMYEEEFNEEIVESLLAHVKGDKVRTAYDRSRYERQRREYLSWWGDFVERAAVGSALLSSGNRFPLGNPSV</sequence>
<organism evidence="6 7">
    <name type="scientific">Pasteurella testudinis DSM 23072</name>
    <dbReference type="NCBI Taxonomy" id="1122938"/>
    <lineage>
        <taxon>Bacteria</taxon>
        <taxon>Pseudomonadati</taxon>
        <taxon>Pseudomonadota</taxon>
        <taxon>Gammaproteobacteria</taxon>
        <taxon>Pasteurellales</taxon>
        <taxon>Pasteurellaceae</taxon>
        <taxon>Pasteurella</taxon>
    </lineage>
</organism>
<keyword evidence="4" id="KW-0233">DNA recombination</keyword>
<dbReference type="GO" id="GO:0015074">
    <property type="term" value="P:DNA integration"/>
    <property type="evidence" value="ECO:0007669"/>
    <property type="project" value="UniProtKB-KW"/>
</dbReference>
<dbReference type="InterPro" id="IPR010998">
    <property type="entry name" value="Integrase_recombinase_N"/>
</dbReference>
<accession>A0A1W1UKB1</accession>
<dbReference type="Pfam" id="PF13356">
    <property type="entry name" value="Arm-DNA-bind_3"/>
    <property type="match status" value="1"/>
</dbReference>
<keyword evidence="7" id="KW-1185">Reference proteome</keyword>
<dbReference type="InterPro" id="IPR011010">
    <property type="entry name" value="DNA_brk_join_enz"/>
</dbReference>
<dbReference type="Gene3D" id="1.10.150.130">
    <property type="match status" value="1"/>
</dbReference>
<dbReference type="Gene3D" id="1.10.443.10">
    <property type="entry name" value="Intergrase catalytic core"/>
    <property type="match status" value="1"/>
</dbReference>
<keyword evidence="3" id="KW-0238">DNA-binding</keyword>
<protein>
    <submittedName>
        <fullName evidence="6">Integrase</fullName>
    </submittedName>
</protein>
<dbReference type="CDD" id="cd00801">
    <property type="entry name" value="INT_P4_C"/>
    <property type="match status" value="1"/>
</dbReference>
<name>A0A1W1UKB1_9PAST</name>
<dbReference type="GO" id="GO:0006310">
    <property type="term" value="P:DNA recombination"/>
    <property type="evidence" value="ECO:0007669"/>
    <property type="project" value="UniProtKB-KW"/>
</dbReference>
<dbReference type="InterPro" id="IPR053876">
    <property type="entry name" value="Phage_int_M"/>
</dbReference>
<evidence type="ECO:0000256" key="4">
    <source>
        <dbReference type="ARBA" id="ARBA00023172"/>
    </source>
</evidence>
<dbReference type="EMBL" id="FWWV01000006">
    <property type="protein sequence ID" value="SMB81536.1"/>
    <property type="molecule type" value="Genomic_DNA"/>
</dbReference>
<dbReference type="PANTHER" id="PTHR30629">
    <property type="entry name" value="PROPHAGE INTEGRASE"/>
    <property type="match status" value="1"/>
</dbReference>
<comment type="similarity">
    <text evidence="1">Belongs to the 'phage' integrase family.</text>
</comment>
<evidence type="ECO:0000313" key="7">
    <source>
        <dbReference type="Proteomes" id="UP000192408"/>
    </source>
</evidence>
<dbReference type="InterPro" id="IPR050808">
    <property type="entry name" value="Phage_Integrase"/>
</dbReference>
<dbReference type="RefSeq" id="WP_084256240.1">
    <property type="nucleotide sequence ID" value="NZ_FWWV01000006.1"/>
</dbReference>
<dbReference type="Proteomes" id="UP000192408">
    <property type="component" value="Unassembled WGS sequence"/>
</dbReference>
<dbReference type="PANTHER" id="PTHR30629:SF6">
    <property type="entry name" value="PROPHAGE INTEGRASE INTA-RELATED"/>
    <property type="match status" value="1"/>
</dbReference>
<dbReference type="InterPro" id="IPR038488">
    <property type="entry name" value="Integrase_DNA-bd_sf"/>
</dbReference>